<keyword evidence="3 7" id="KW-0378">Hydrolase</keyword>
<comment type="pathway">
    <text evidence="7">Amino-acid degradation; L-histidine degradation into L-glutamate; N-formimidoyl-L-glutamate from L-histidine: step 3/3.</text>
</comment>
<evidence type="ECO:0000256" key="7">
    <source>
        <dbReference type="HAMAP-Rule" id="MF_00372"/>
    </source>
</evidence>
<dbReference type="EMBL" id="JACHXL010000001">
    <property type="protein sequence ID" value="MBB3105814.1"/>
    <property type="molecule type" value="Genomic_DNA"/>
</dbReference>
<evidence type="ECO:0000313" key="9">
    <source>
        <dbReference type="EMBL" id="MBB3105814.1"/>
    </source>
</evidence>
<proteinExistence type="inferred from homology"/>
<feature type="binding site" evidence="7">
    <location>
        <position position="367"/>
    </location>
    <ligand>
        <name>N-formimidoyl-L-glutamate</name>
        <dbReference type="ChEBI" id="CHEBI:58928"/>
    </ligand>
</feature>
<dbReference type="Pfam" id="PF01979">
    <property type="entry name" value="Amidohydro_1"/>
    <property type="match status" value="1"/>
</dbReference>
<dbReference type="GO" id="GO:0005737">
    <property type="term" value="C:cytoplasm"/>
    <property type="evidence" value="ECO:0007669"/>
    <property type="project" value="UniProtKB-SubCell"/>
</dbReference>
<sequence>MNNSSAQIRDNNAMDTLTSFDHIIINANLATFSAQYGFDIYSANQSANQSNDQNSNENQSTPYGQLENAAIGIKDGKIAWVGTHEQIKPHLTHYKIDQIKDVDSNWVTPGLIDCHTHIVYGGNRSNEFEARLQGASYQDIAAQGGGIVSTVSSTRAANEEELFAQSEKRLLALIKEGVTSIEIKSGYGLDLDTERKMLKVARALGDKHSIHVSTTYLAAHALPPEYKSHMQDRSDDYIEQVCQWLPILHSEGLVDAVDGFCENIAFTAEQIKRVFEVARSLNLPVKLHSEQLSNIGASALVADYQGLSSDHLEHLVEDDIKKMAASNTVAVLLPGAFYTLRDTKLPPIEALRQHQVPIAVSTDCNPGTSPLTSLLLAMNMGCTLFYLTPEEVLAGATVHAAQALGLAKKGKIEVGYDADLALWDIARPADLAYQMGLNPIAGIMLQGQWNT</sequence>
<keyword evidence="6 7" id="KW-0408">Iron</keyword>
<keyword evidence="2 7" id="KW-0479">Metal-binding</keyword>
<gene>
    <name evidence="7" type="primary">hutI</name>
    <name evidence="9" type="ORF">FHS24_000305</name>
</gene>
<keyword evidence="7" id="KW-0963">Cytoplasm</keyword>
<evidence type="ECO:0000256" key="2">
    <source>
        <dbReference type="ARBA" id="ARBA00022723"/>
    </source>
</evidence>
<comment type="subcellular location">
    <subcellularLocation>
        <location evidence="7">Cytoplasm</location>
    </subcellularLocation>
</comment>
<dbReference type="HAMAP" id="MF_00372">
    <property type="entry name" value="HutI"/>
    <property type="match status" value="1"/>
</dbReference>
<dbReference type="GO" id="GO:0050480">
    <property type="term" value="F:imidazolonepropionase activity"/>
    <property type="evidence" value="ECO:0007669"/>
    <property type="project" value="UniProtKB-UniRule"/>
</dbReference>
<dbReference type="InterPro" id="IPR011059">
    <property type="entry name" value="Metal-dep_hydrolase_composite"/>
</dbReference>
<dbReference type="GO" id="GO:0008270">
    <property type="term" value="F:zinc ion binding"/>
    <property type="evidence" value="ECO:0007669"/>
    <property type="project" value="UniProtKB-UniRule"/>
</dbReference>
<protein>
    <recommendedName>
        <fullName evidence="1 7">Imidazolonepropionase</fullName>
        <ecNumber evidence="1 7">3.5.2.7</ecNumber>
    </recommendedName>
    <alternativeName>
        <fullName evidence="7">Imidazolone-5-propionate hydrolase</fullName>
    </alternativeName>
</protein>
<dbReference type="SUPFAM" id="SSF51556">
    <property type="entry name" value="Metallo-dependent hydrolases"/>
    <property type="match status" value="1"/>
</dbReference>
<feature type="binding site" evidence="7">
    <location>
        <position position="288"/>
    </location>
    <ligand>
        <name>Fe(3+)</name>
        <dbReference type="ChEBI" id="CHEBI:29034"/>
    </ligand>
</feature>
<dbReference type="SUPFAM" id="SSF51338">
    <property type="entry name" value="Composite domain of metallo-dependent hydrolases"/>
    <property type="match status" value="1"/>
</dbReference>
<evidence type="ECO:0000256" key="1">
    <source>
        <dbReference type="ARBA" id="ARBA00012864"/>
    </source>
</evidence>
<dbReference type="InterPro" id="IPR006680">
    <property type="entry name" value="Amidohydro-rel"/>
</dbReference>
<feature type="binding site" evidence="7">
    <location>
        <position position="220"/>
    </location>
    <ligand>
        <name>4-imidazolone-5-propanoate</name>
        <dbReference type="ChEBI" id="CHEBI:77893"/>
    </ligand>
</feature>
<comment type="similarity">
    <text evidence="7">Belongs to the metallo-dependent hydrolases superfamily. HutI family.</text>
</comment>
<reference evidence="9 10" key="1">
    <citation type="submission" date="2020-08" db="EMBL/GenBank/DDBJ databases">
        <title>Genomic Encyclopedia of Type Strains, Phase III (KMG-III): the genomes of soil and plant-associated and newly described type strains.</title>
        <authorList>
            <person name="Whitman W."/>
        </authorList>
    </citation>
    <scope>NUCLEOTIDE SEQUENCE [LARGE SCALE GENOMIC DNA]</scope>
    <source>
        <strain evidence="9 10">CECT 5885</strain>
    </source>
</reference>
<keyword evidence="5 7" id="KW-0862">Zinc</keyword>
<dbReference type="EC" id="3.5.2.7" evidence="1 7"/>
<keyword evidence="4 7" id="KW-0369">Histidine metabolism</keyword>
<dbReference type="InterPro" id="IPR032466">
    <property type="entry name" value="Metal_Hydrolase"/>
</dbReference>
<evidence type="ECO:0000259" key="8">
    <source>
        <dbReference type="Pfam" id="PF01979"/>
    </source>
</evidence>
<feature type="binding site" evidence="7">
    <location>
        <position position="187"/>
    </location>
    <ligand>
        <name>4-imidazolone-5-propanoate</name>
        <dbReference type="ChEBI" id="CHEBI:77893"/>
    </ligand>
</feature>
<comment type="catalytic activity">
    <reaction evidence="7">
        <text>4-imidazolone-5-propanoate + H2O = N-formimidoyl-L-glutamate</text>
        <dbReference type="Rhea" id="RHEA:23660"/>
        <dbReference type="ChEBI" id="CHEBI:15377"/>
        <dbReference type="ChEBI" id="CHEBI:58928"/>
        <dbReference type="ChEBI" id="CHEBI:77893"/>
        <dbReference type="EC" id="3.5.2.7"/>
    </reaction>
</comment>
<dbReference type="InterPro" id="IPR005920">
    <property type="entry name" value="HutI"/>
</dbReference>
<accession>A0A839TCJ3</accession>
<feature type="binding site" evidence="7">
    <location>
        <position position="291"/>
    </location>
    <ligand>
        <name>4-imidazolone-5-propanoate</name>
        <dbReference type="ChEBI" id="CHEBI:77893"/>
    </ligand>
</feature>
<dbReference type="GO" id="GO:0019557">
    <property type="term" value="P:L-histidine catabolic process to glutamate and formate"/>
    <property type="evidence" value="ECO:0007669"/>
    <property type="project" value="UniProtKB-UniPathway"/>
</dbReference>
<feature type="binding site" evidence="7">
    <location>
        <position position="288"/>
    </location>
    <ligand>
        <name>Zn(2+)</name>
        <dbReference type="ChEBI" id="CHEBI:29105"/>
    </ligand>
</feature>
<dbReference type="Gene3D" id="3.20.20.140">
    <property type="entry name" value="Metal-dependent hydrolases"/>
    <property type="match status" value="1"/>
</dbReference>
<feature type="binding site" evidence="7">
    <location>
        <position position="365"/>
    </location>
    <ligand>
        <name>N-formimidoyl-L-glutamate</name>
        <dbReference type="ChEBI" id="CHEBI:58928"/>
    </ligand>
</feature>
<name>A0A839TCJ3_9GAMM</name>
<feature type="binding site" evidence="7">
    <location>
        <position position="115"/>
    </location>
    <ligand>
        <name>Fe(3+)</name>
        <dbReference type="ChEBI" id="CHEBI:29034"/>
    </ligand>
</feature>
<dbReference type="GO" id="GO:0019556">
    <property type="term" value="P:L-histidine catabolic process to glutamate and formamide"/>
    <property type="evidence" value="ECO:0007669"/>
    <property type="project" value="UniProtKB-UniRule"/>
</dbReference>
<feature type="binding site" evidence="7">
    <location>
        <position position="117"/>
    </location>
    <ligand>
        <name>Fe(3+)</name>
        <dbReference type="ChEBI" id="CHEBI:29034"/>
    </ligand>
</feature>
<evidence type="ECO:0000313" key="10">
    <source>
        <dbReference type="Proteomes" id="UP000588111"/>
    </source>
</evidence>
<evidence type="ECO:0000256" key="4">
    <source>
        <dbReference type="ARBA" id="ARBA00022808"/>
    </source>
</evidence>
<dbReference type="CDD" id="cd01296">
    <property type="entry name" value="Imidazolone-5PH"/>
    <property type="match status" value="1"/>
</dbReference>
<dbReference type="PANTHER" id="PTHR42752:SF1">
    <property type="entry name" value="IMIDAZOLONEPROPIONASE-RELATED"/>
    <property type="match status" value="1"/>
</dbReference>
<feature type="binding site" evidence="7">
    <location>
        <position position="124"/>
    </location>
    <ligand>
        <name>4-imidazolone-5-propanoate</name>
        <dbReference type="ChEBI" id="CHEBI:77893"/>
    </ligand>
</feature>
<evidence type="ECO:0000256" key="3">
    <source>
        <dbReference type="ARBA" id="ARBA00022801"/>
    </source>
</evidence>
<feature type="domain" description="Amidohydrolase-related" evidence="8">
    <location>
        <begin position="106"/>
        <end position="448"/>
    </location>
</feature>
<feature type="binding site" evidence="7">
    <location>
        <position position="363"/>
    </location>
    <ligand>
        <name>Zn(2+)</name>
        <dbReference type="ChEBI" id="CHEBI:29105"/>
    </ligand>
</feature>
<feature type="binding site" evidence="7">
    <location>
        <position position="117"/>
    </location>
    <ligand>
        <name>Zn(2+)</name>
        <dbReference type="ChEBI" id="CHEBI:29105"/>
    </ligand>
</feature>
<dbReference type="RefSeq" id="WP_183618123.1">
    <property type="nucleotide sequence ID" value="NZ_CAJHAH010000004.1"/>
</dbReference>
<feature type="binding site" evidence="7">
    <location>
        <position position="363"/>
    </location>
    <ligand>
        <name>Fe(3+)</name>
        <dbReference type="ChEBI" id="CHEBI:29034"/>
    </ligand>
</feature>
<dbReference type="UniPathway" id="UPA00379">
    <property type="reaction ID" value="UER00551"/>
</dbReference>
<organism evidence="9 10">
    <name type="scientific">Psychrobacter luti</name>
    <dbReference type="NCBI Taxonomy" id="198481"/>
    <lineage>
        <taxon>Bacteria</taxon>
        <taxon>Pseudomonadati</taxon>
        <taxon>Pseudomonadota</taxon>
        <taxon>Gammaproteobacteria</taxon>
        <taxon>Moraxellales</taxon>
        <taxon>Moraxellaceae</taxon>
        <taxon>Psychrobacter</taxon>
    </lineage>
</organism>
<evidence type="ECO:0000256" key="5">
    <source>
        <dbReference type="ARBA" id="ARBA00022833"/>
    </source>
</evidence>
<dbReference type="FunFam" id="3.20.20.140:FF:000007">
    <property type="entry name" value="Imidazolonepropionase"/>
    <property type="match status" value="1"/>
</dbReference>
<comment type="function">
    <text evidence="7">Catalyzes the hydrolytic cleavage of the carbon-nitrogen bond in imidazolone-5-propanoate to yield N-formimidoyl-L-glutamate. It is the third step in the universal histidine degradation pathway.</text>
</comment>
<feature type="binding site" evidence="7">
    <location>
        <position position="187"/>
    </location>
    <ligand>
        <name>N-formimidoyl-L-glutamate</name>
        <dbReference type="ChEBI" id="CHEBI:58928"/>
    </ligand>
</feature>
<dbReference type="PANTHER" id="PTHR42752">
    <property type="entry name" value="IMIDAZOLONEPROPIONASE"/>
    <property type="match status" value="1"/>
</dbReference>
<comment type="cofactor">
    <cofactor evidence="7">
        <name>Zn(2+)</name>
        <dbReference type="ChEBI" id="CHEBI:29105"/>
    </cofactor>
    <cofactor evidence="7">
        <name>Fe(3+)</name>
        <dbReference type="ChEBI" id="CHEBI:29034"/>
    </cofactor>
    <text evidence="7">Binds 1 zinc or iron ion per subunit.</text>
</comment>
<dbReference type="Gene3D" id="2.30.40.10">
    <property type="entry name" value="Urease, subunit C, domain 1"/>
    <property type="match status" value="1"/>
</dbReference>
<dbReference type="GO" id="GO:0005506">
    <property type="term" value="F:iron ion binding"/>
    <property type="evidence" value="ECO:0007669"/>
    <property type="project" value="UniProtKB-UniRule"/>
</dbReference>
<keyword evidence="10" id="KW-1185">Reference proteome</keyword>
<dbReference type="AlphaFoldDB" id="A0A839TCJ3"/>
<evidence type="ECO:0000256" key="6">
    <source>
        <dbReference type="ARBA" id="ARBA00023004"/>
    </source>
</evidence>
<dbReference type="NCBIfam" id="TIGR01224">
    <property type="entry name" value="hutI"/>
    <property type="match status" value="1"/>
</dbReference>
<comment type="caution">
    <text evidence="9">The sequence shown here is derived from an EMBL/GenBank/DDBJ whole genome shotgun (WGS) entry which is preliminary data.</text>
</comment>
<feature type="binding site" evidence="7">
    <location>
        <position position="115"/>
    </location>
    <ligand>
        <name>Zn(2+)</name>
        <dbReference type="ChEBI" id="CHEBI:29105"/>
    </ligand>
</feature>
<dbReference type="Proteomes" id="UP000588111">
    <property type="component" value="Unassembled WGS sequence"/>
</dbReference>
<feature type="binding site" evidence="7">
    <location>
        <position position="368"/>
    </location>
    <ligand>
        <name>4-imidazolone-5-propanoate</name>
        <dbReference type="ChEBI" id="CHEBI:77893"/>
    </ligand>
</feature>